<keyword evidence="1" id="KW-0175">Coiled coil</keyword>
<dbReference type="VEuPathDB" id="FungiDB:BO78DRAFT_308441"/>
<reference evidence="2 3" key="1">
    <citation type="submission" date="2018-02" db="EMBL/GenBank/DDBJ databases">
        <title>The genomes of Aspergillus section Nigri reveals drivers in fungal speciation.</title>
        <authorList>
            <consortium name="DOE Joint Genome Institute"/>
            <person name="Vesth T.C."/>
            <person name="Nybo J."/>
            <person name="Theobald S."/>
            <person name="Brandl J."/>
            <person name="Frisvad J.C."/>
            <person name="Nielsen K.F."/>
            <person name="Lyhne E.K."/>
            <person name="Kogle M.E."/>
            <person name="Kuo A."/>
            <person name="Riley R."/>
            <person name="Clum A."/>
            <person name="Nolan M."/>
            <person name="Lipzen A."/>
            <person name="Salamov A."/>
            <person name="Henrissat B."/>
            <person name="Wiebenga A."/>
            <person name="De vries R.P."/>
            <person name="Grigoriev I.V."/>
            <person name="Mortensen U.H."/>
            <person name="Andersen M.R."/>
            <person name="Baker S.E."/>
        </authorList>
    </citation>
    <scope>NUCLEOTIDE SEQUENCE [LARGE SCALE GENOMIC DNA]</scope>
    <source>
        <strain evidence="2 3">CBS 121057</strain>
    </source>
</reference>
<dbReference type="PANTHER" id="PTHR33488:SF2">
    <property type="entry name" value="EARLY ENDOSOME ANTIGEN 1-LIKE"/>
    <property type="match status" value="1"/>
</dbReference>
<feature type="coiled-coil region" evidence="1">
    <location>
        <begin position="223"/>
        <end position="250"/>
    </location>
</feature>
<organism evidence="2 3">
    <name type="scientific">Aspergillus sclerotiicarbonarius (strain CBS 121057 / IBT 28362)</name>
    <dbReference type="NCBI Taxonomy" id="1448318"/>
    <lineage>
        <taxon>Eukaryota</taxon>
        <taxon>Fungi</taxon>
        <taxon>Dikarya</taxon>
        <taxon>Ascomycota</taxon>
        <taxon>Pezizomycotina</taxon>
        <taxon>Eurotiomycetes</taxon>
        <taxon>Eurotiomycetidae</taxon>
        <taxon>Eurotiales</taxon>
        <taxon>Aspergillaceae</taxon>
        <taxon>Aspergillus</taxon>
        <taxon>Aspergillus subgen. Circumdati</taxon>
    </lineage>
</organism>
<evidence type="ECO:0000313" key="3">
    <source>
        <dbReference type="Proteomes" id="UP000248423"/>
    </source>
</evidence>
<gene>
    <name evidence="2" type="ORF">BO78DRAFT_308441</name>
</gene>
<dbReference type="AlphaFoldDB" id="A0A319F2D9"/>
<dbReference type="Proteomes" id="UP000248423">
    <property type="component" value="Unassembled WGS sequence"/>
</dbReference>
<dbReference type="STRING" id="1448318.A0A319F2D9"/>
<keyword evidence="3" id="KW-1185">Reference proteome</keyword>
<dbReference type="EMBL" id="KZ826327">
    <property type="protein sequence ID" value="PYI09489.1"/>
    <property type="molecule type" value="Genomic_DNA"/>
</dbReference>
<name>A0A319F2D9_ASPSB</name>
<evidence type="ECO:0000313" key="2">
    <source>
        <dbReference type="EMBL" id="PYI09489.1"/>
    </source>
</evidence>
<protein>
    <submittedName>
        <fullName evidence="2">Uncharacterized protein</fullName>
    </submittedName>
</protein>
<evidence type="ECO:0000256" key="1">
    <source>
        <dbReference type="SAM" id="Coils"/>
    </source>
</evidence>
<dbReference type="OrthoDB" id="5406275at2759"/>
<proteinExistence type="predicted"/>
<accession>A0A319F2D9</accession>
<sequence>MASQVLGEIAQVQKAELVQEYGDKLTNQFIESVKASALFQANWGELLNAAPTALSLMGSCWIASSNPDADMVSLADAVPIGGFKYLTKRANPTLRSCLVDVCNNGGREAFTTAGTNMDALQMRSRQICDKRIPDIFRLIGPCTRDASSLEDFNDALQDFSEDAKICGRLAGDIREAFQKWAGMVGELHTCAEQRKGTAAQERHKISTDQIIAETEKIHSTDAVEKAQQQVDFVKAQVTRAEKRLDNALDKVPGPWETMALTAVNGYFKAMPQIVAAALPFLMGPGAHQQQGLPVSSKPINSPDPAYAAAVGVESSITHFYQYLGGDSGSVDWPKFQEADQKGSGIAYVLGNFTGQRANIDKTDTIPNNRLLGALDTVIGVAEEIRAHLNKQNQLNTTQPEPEVLTQWRNQTQKSQQTILELVAYASALGAGRPGPMPYLKTDPVASADDQSVQMAQVQGAMHSVEIASSALEAAQDNYQATLDKQAKTAAAMAAIELRLRRLQEEGKTLDQIKEVLRDCLSVLADLSVQINRLERFFTMLSMLIDQLIIPTAADFTKTMIKTGKRLNDRILLGDITKQSIFMYTLQTKGYFSLLQDISSMYTRVHRDYIANGVELCLALSKPTADRHEIEEMETKVSEYTARSTKGIARLVADEQEKIIKGLSERASKAQQTAHLIGQKVQESGLAINHTAKLAIEGGAKELKIESQSILAQKVSLTVVASEEIDANDF</sequence>
<dbReference type="PANTHER" id="PTHR33488">
    <property type="entry name" value="ZGC:162509"/>
    <property type="match status" value="1"/>
</dbReference>